<proteinExistence type="predicted"/>
<name>A0A106BR23_THIDE</name>
<dbReference type="Pfam" id="PF02597">
    <property type="entry name" value="ThiS"/>
    <property type="match status" value="1"/>
</dbReference>
<dbReference type="RefSeq" id="WP_059754249.1">
    <property type="nucleotide sequence ID" value="NZ_LDUG01000019.1"/>
</dbReference>
<dbReference type="InterPro" id="IPR003749">
    <property type="entry name" value="ThiS/MoaD-like"/>
</dbReference>
<sequence length="83" mass="9197">MVKILFFGDLVDTLGMSSDEIALPPDVTDVERLLFVLSKRGEMWKKMLLGNPKLNITINKQFVEKSASIKDGDEIALVGFAVV</sequence>
<dbReference type="EMBL" id="LDUG01000019">
    <property type="protein sequence ID" value="KVW96793.1"/>
    <property type="molecule type" value="Genomic_DNA"/>
</dbReference>
<dbReference type="AlphaFoldDB" id="A0A106BR23"/>
<evidence type="ECO:0000313" key="1">
    <source>
        <dbReference type="EMBL" id="KVW96793.1"/>
    </source>
</evidence>
<evidence type="ECO:0000313" key="2">
    <source>
        <dbReference type="Proteomes" id="UP000064243"/>
    </source>
</evidence>
<gene>
    <name evidence="1" type="ORF">ABW22_07580</name>
</gene>
<keyword evidence="2" id="KW-1185">Reference proteome</keyword>
<reference evidence="1 2" key="1">
    <citation type="journal article" date="2015" name="Appl. Environ. Microbiol.">
        <title>Aerobic and Anaerobic Thiosulfate Oxidation by a Cold-Adapted, Subglacial Chemoautotroph.</title>
        <authorList>
            <person name="Harrold Z.R."/>
            <person name="Skidmore M.L."/>
            <person name="Hamilton T.L."/>
            <person name="Desch L."/>
            <person name="Amada K."/>
            <person name="van Gelder W."/>
            <person name="Glover K."/>
            <person name="Roden E.E."/>
            <person name="Boyd E.S."/>
        </authorList>
    </citation>
    <scope>NUCLEOTIDE SEQUENCE [LARGE SCALE GENOMIC DNA]</scope>
    <source>
        <strain evidence="1 2">RG</strain>
    </source>
</reference>
<dbReference type="InterPro" id="IPR016155">
    <property type="entry name" value="Mopterin_synth/thiamin_S_b"/>
</dbReference>
<dbReference type="STRING" id="1123392.GCA_000376425_02082"/>
<evidence type="ECO:0008006" key="3">
    <source>
        <dbReference type="Google" id="ProtNLM"/>
    </source>
</evidence>
<dbReference type="PATRIC" id="fig|36861.3.peg.993"/>
<dbReference type="Proteomes" id="UP000064243">
    <property type="component" value="Unassembled WGS sequence"/>
</dbReference>
<dbReference type="SUPFAM" id="SSF54285">
    <property type="entry name" value="MoaD/ThiS"/>
    <property type="match status" value="1"/>
</dbReference>
<comment type="caution">
    <text evidence="1">The sequence shown here is derived from an EMBL/GenBank/DDBJ whole genome shotgun (WGS) entry which is preliminary data.</text>
</comment>
<dbReference type="InterPro" id="IPR012675">
    <property type="entry name" value="Beta-grasp_dom_sf"/>
</dbReference>
<accession>A0A106BR23</accession>
<protein>
    <recommendedName>
        <fullName evidence="3">Molybdopterin synthase sulfur carrier subunit</fullName>
    </recommendedName>
</protein>
<dbReference type="Gene3D" id="3.10.20.30">
    <property type="match status" value="1"/>
</dbReference>
<dbReference type="OrthoDB" id="9801945at2"/>
<organism evidence="1 2">
    <name type="scientific">Thiobacillus denitrificans</name>
    <dbReference type="NCBI Taxonomy" id="36861"/>
    <lineage>
        <taxon>Bacteria</taxon>
        <taxon>Pseudomonadati</taxon>
        <taxon>Pseudomonadota</taxon>
        <taxon>Betaproteobacteria</taxon>
        <taxon>Nitrosomonadales</taxon>
        <taxon>Thiobacillaceae</taxon>
        <taxon>Thiobacillus</taxon>
    </lineage>
</organism>